<protein>
    <submittedName>
        <fullName evidence="1">Uncharacterized protein</fullName>
    </submittedName>
</protein>
<evidence type="ECO:0000313" key="1">
    <source>
        <dbReference type="EMBL" id="QHT05275.1"/>
    </source>
</evidence>
<reference evidence="1" key="1">
    <citation type="journal article" date="2020" name="Nature">
        <title>Giant virus diversity and host interactions through global metagenomics.</title>
        <authorList>
            <person name="Schulz F."/>
            <person name="Roux S."/>
            <person name="Paez-Espino D."/>
            <person name="Jungbluth S."/>
            <person name="Walsh D.A."/>
            <person name="Denef V.J."/>
            <person name="McMahon K.D."/>
            <person name="Konstantinidis K.T."/>
            <person name="Eloe-Fadrosh E.A."/>
            <person name="Kyrpides N.C."/>
            <person name="Woyke T."/>
        </authorList>
    </citation>
    <scope>NUCLEOTIDE SEQUENCE</scope>
    <source>
        <strain evidence="1">GVMAG-M-3300021375-17</strain>
    </source>
</reference>
<dbReference type="AlphaFoldDB" id="A0A6C0CPC0"/>
<sequence>MKQESILLLSQIENLPNIIKLNERLSITELSNDTHLLLHFLFRKIHEANDSWKNYCDNIVNSYIEVEQKEIIAIAAEEYNYIPSEIRTSIESHCKMAFKVTISLENRTVYLYMCVPGTYSPNQCYNTVFLVYIWFYFVNTFVNDSCSKVINLFLFLTPEKKVVPKFMNTEELLDRNHINTAFTTACKPKTNVFIFREEEWFRALIHESFHNLGLDLLGMPHKQIKEQENRLKSVFNINIEDMRISETYCEIWAETLNVMFYVYETYSDYNCNDKILLKLVEKFTKYIFFEKAFSLWQCSKILYLHKLDYRELFSPNKNVDFNEKTQIFSYYILKCILMVHIDEFLDFCSVQYYLTNYPKKTFDIAFNKTPTTLKTYVDIFINNHNTKNMLFGIDNMTINLKKKKRTTLFKTLKMSLIQINTE</sequence>
<proteinExistence type="predicted"/>
<name>A0A6C0CPC0_9ZZZZ</name>
<dbReference type="EMBL" id="MN739452">
    <property type="protein sequence ID" value="QHT05275.1"/>
    <property type="molecule type" value="Genomic_DNA"/>
</dbReference>
<organism evidence="1">
    <name type="scientific">viral metagenome</name>
    <dbReference type="NCBI Taxonomy" id="1070528"/>
    <lineage>
        <taxon>unclassified sequences</taxon>
        <taxon>metagenomes</taxon>
        <taxon>organismal metagenomes</taxon>
    </lineage>
</organism>
<accession>A0A6C0CPC0</accession>